<evidence type="ECO:0000256" key="1">
    <source>
        <dbReference type="ARBA" id="ARBA00022729"/>
    </source>
</evidence>
<dbReference type="SMART" id="SM00408">
    <property type="entry name" value="IGc2"/>
    <property type="match status" value="2"/>
</dbReference>
<sequence length="547" mass="58372">GASTRSGREYPKPPIWVSPSRVVALGGSVTIRCEGRYQGMEFFLHKAGNQNPQVQSVYFGTVAEFPIPSVGREDGGSYTCDYRPITAQNRSSYLSDPVEIIVGGEGGAWLSVPAPSPHPARPSGGLSMTVQCRGQHQGVQFVLNKERRHFPPVDSDRFEVVFPISNVRREHGGSYSCSYHSRSEPFAVSYPSDPMELVVRGEGPGSASPFPAPPPARPSWGLCANGMLLSNPPSLFSSAAGSRGWVGARVWFSQPCLLCADPNLPRPSISLSPTGVTAPGADVTIWCQGQYWYVRFFLHKAGDLNPQRHMDPAGDTAEFHIPNVGRQHGGNYSCSYRPRSEPFVSSQPSDPVELVVAGEGPSSTSPLPAPLSEGRHPQSHPFLPPLQGPAPIPPMALPHSVPPPLQPHNPFATFCLSHCGPKTGEALSPCPGPGVQQGVRAPPVRTLRRVWRLLPSWGRTGGTGAKVFLVPPNPVLLQGTRIGVLELLPACLPRGRGFWAPHLAGPLGTGPAGPVADPPLVAEGGGAISELVFQPLPPPRQMLVLFP</sequence>
<dbReference type="InterPro" id="IPR003598">
    <property type="entry name" value="Ig_sub2"/>
</dbReference>
<evidence type="ECO:0000256" key="2">
    <source>
        <dbReference type="ARBA" id="ARBA00022737"/>
    </source>
</evidence>
<dbReference type="Ensembl" id="ENSCPBT00000027962.1">
    <property type="protein sequence ID" value="ENSCPBP00000023744.1"/>
    <property type="gene ID" value="ENSCPBG00000016836.1"/>
</dbReference>
<dbReference type="SMART" id="SM00409">
    <property type="entry name" value="IG"/>
    <property type="match status" value="3"/>
</dbReference>
<dbReference type="FunFam" id="2.60.40.10:FF:000049">
    <property type="entry name" value="Leukocyte immunoglobulin-like receptor subfamily B member 1"/>
    <property type="match status" value="1"/>
</dbReference>
<reference evidence="9" key="2">
    <citation type="submission" date="2025-09" db="UniProtKB">
        <authorList>
            <consortium name="Ensembl"/>
        </authorList>
    </citation>
    <scope>IDENTIFICATION</scope>
</reference>
<dbReference type="PANTHER" id="PTHR11738">
    <property type="entry name" value="MHC CLASS I NK CELL RECEPTOR"/>
    <property type="match status" value="1"/>
</dbReference>
<evidence type="ECO:0000259" key="8">
    <source>
        <dbReference type="SMART" id="SM00409"/>
    </source>
</evidence>
<dbReference type="SUPFAM" id="SSF48726">
    <property type="entry name" value="Immunoglobulin"/>
    <property type="match status" value="3"/>
</dbReference>
<dbReference type="InterPro" id="IPR013151">
    <property type="entry name" value="Immunoglobulin_dom"/>
</dbReference>
<proteinExistence type="predicted"/>
<feature type="domain" description="Immunoglobulin" evidence="8">
    <location>
        <begin position="18"/>
        <end position="113"/>
    </location>
</feature>
<keyword evidence="1" id="KW-0732">Signal</keyword>
<evidence type="ECO:0000256" key="3">
    <source>
        <dbReference type="ARBA" id="ARBA00023157"/>
    </source>
</evidence>
<dbReference type="InterPro" id="IPR050412">
    <property type="entry name" value="Ig-like_Receptors_ImmuneReg"/>
</dbReference>
<evidence type="ECO:0000256" key="6">
    <source>
        <dbReference type="SAM" id="MobiDB-lite"/>
    </source>
</evidence>
<accession>A0A8C3HWP3</accession>
<keyword evidence="3" id="KW-1015">Disulfide bond</keyword>
<feature type="region of interest" description="Disordered" evidence="6">
    <location>
        <begin position="354"/>
        <end position="380"/>
    </location>
</feature>
<keyword evidence="10" id="KW-1185">Reference proteome</keyword>
<evidence type="ECO:0000256" key="5">
    <source>
        <dbReference type="ARBA" id="ARBA00023319"/>
    </source>
</evidence>
<dbReference type="Proteomes" id="UP000694380">
    <property type="component" value="Unplaced"/>
</dbReference>
<dbReference type="GO" id="GO:0002764">
    <property type="term" value="P:immune response-regulating signaling pathway"/>
    <property type="evidence" value="ECO:0007669"/>
    <property type="project" value="TreeGrafter"/>
</dbReference>
<dbReference type="Pfam" id="PF00047">
    <property type="entry name" value="ig"/>
    <property type="match status" value="1"/>
</dbReference>
<evidence type="ECO:0008006" key="11">
    <source>
        <dbReference type="Google" id="ProtNLM"/>
    </source>
</evidence>
<dbReference type="InterPro" id="IPR036179">
    <property type="entry name" value="Ig-like_dom_sf"/>
</dbReference>
<protein>
    <recommendedName>
        <fullName evidence="11">Ig-like domain-containing protein</fullName>
    </recommendedName>
</protein>
<evidence type="ECO:0000259" key="7">
    <source>
        <dbReference type="SMART" id="SM00408"/>
    </source>
</evidence>
<feature type="domain" description="Immunoglobulin subtype 2" evidence="7">
    <location>
        <begin position="24"/>
        <end position="92"/>
    </location>
</feature>
<dbReference type="PANTHER" id="PTHR11738:SF186">
    <property type="entry name" value="OSTEOCLAST-ASSOCIATED IMMUNOGLOBULIN-LIKE RECEPTOR"/>
    <property type="match status" value="1"/>
</dbReference>
<organism evidence="9 10">
    <name type="scientific">Chrysemys picta bellii</name>
    <name type="common">Western painted turtle</name>
    <name type="synonym">Emys bellii</name>
    <dbReference type="NCBI Taxonomy" id="8478"/>
    <lineage>
        <taxon>Eukaryota</taxon>
        <taxon>Metazoa</taxon>
        <taxon>Chordata</taxon>
        <taxon>Craniata</taxon>
        <taxon>Vertebrata</taxon>
        <taxon>Euteleostomi</taxon>
        <taxon>Archelosauria</taxon>
        <taxon>Testudinata</taxon>
        <taxon>Testudines</taxon>
        <taxon>Cryptodira</taxon>
        <taxon>Durocryptodira</taxon>
        <taxon>Testudinoidea</taxon>
        <taxon>Emydidae</taxon>
        <taxon>Chrysemys</taxon>
    </lineage>
</organism>
<dbReference type="GeneTree" id="ENSGT01150000286974"/>
<evidence type="ECO:0000313" key="9">
    <source>
        <dbReference type="Ensembl" id="ENSCPBP00000023744.1"/>
    </source>
</evidence>
<name>A0A8C3HWP3_CHRPI</name>
<evidence type="ECO:0000256" key="4">
    <source>
        <dbReference type="ARBA" id="ARBA00023180"/>
    </source>
</evidence>
<dbReference type="Gene3D" id="2.60.40.10">
    <property type="entry name" value="Immunoglobulins"/>
    <property type="match status" value="3"/>
</dbReference>
<feature type="domain" description="Immunoglobulin" evidence="8">
    <location>
        <begin position="115"/>
        <end position="200"/>
    </location>
</feature>
<keyword evidence="4" id="KW-0325">Glycoprotein</keyword>
<feature type="domain" description="Immunoglobulin subtype 2" evidence="7">
    <location>
        <begin position="278"/>
        <end position="341"/>
    </location>
</feature>
<evidence type="ECO:0000313" key="10">
    <source>
        <dbReference type="Proteomes" id="UP000694380"/>
    </source>
</evidence>
<dbReference type="Pfam" id="PF13895">
    <property type="entry name" value="Ig_2"/>
    <property type="match status" value="1"/>
</dbReference>
<keyword evidence="5" id="KW-0393">Immunoglobulin domain</keyword>
<keyword evidence="2" id="KW-0677">Repeat</keyword>
<dbReference type="AlphaFoldDB" id="A0A8C3HWP3"/>
<dbReference type="InterPro" id="IPR003599">
    <property type="entry name" value="Ig_sub"/>
</dbReference>
<feature type="compositionally biased region" description="Low complexity" evidence="6">
    <location>
        <begin position="361"/>
        <end position="372"/>
    </location>
</feature>
<dbReference type="FunFam" id="2.60.40.10:FF:000033">
    <property type="entry name" value="Killer cell immunoglobulin-like receptor"/>
    <property type="match status" value="2"/>
</dbReference>
<feature type="domain" description="Immunoglobulin" evidence="8">
    <location>
        <begin position="272"/>
        <end position="357"/>
    </location>
</feature>
<dbReference type="InterPro" id="IPR013783">
    <property type="entry name" value="Ig-like_fold"/>
</dbReference>
<reference evidence="9" key="1">
    <citation type="submission" date="2025-08" db="UniProtKB">
        <authorList>
            <consortium name="Ensembl"/>
        </authorList>
    </citation>
    <scope>IDENTIFICATION</scope>
</reference>